<dbReference type="SUPFAM" id="SSF52540">
    <property type="entry name" value="P-loop containing nucleoside triphosphate hydrolases"/>
    <property type="match status" value="1"/>
</dbReference>
<sequence>MQPQLVLTRDRGREAWAARRSGLDASSRLQLRTVSRLWGRSKRHPEPGGSGFRAGMSIDLSAAFNKQETYFSGLARRQQIPSALASPRGPAGGHRYYGPGIGYAAALLLTGKVRIERAGRVLRVTYPSSSKAGGMKTVASTDTASGRKWTGDTLGSATAPWILYLAEALILGLHPETLGTLRALAGQTGGLIGPTELRALPVKDVAVRDAILKLCDHAYYELKDKVERGEIVEGSFTLPPLQPVPPTSLDSLLRGRSGATEGVSSTPLQRLRRLARRGGAALLVGPPGTFKTETVKRLVLDLQASVVKMRGAPGVEDRDFIGAITPGASGPEWVDGPLARAFMLARQKLTVLQIDEILRYHAENLQVLVGAMDELSYADARAVLGPVLDRMPGAGADAFLRDTLPDPDGRYYMLDLPTGEALFCPKKNLIWALTTNMGEDHLQTAQNLDSALLSRIDLVIDYDRPELDVVLPIYESVAGDARLARLGYELEDLTYAIAADAEGTLVRPMDARKTIALLKEARACVEEGMPLRQAVLEAAFVTAVPHCCPRDARGLIEVASRQDLIKRITEEVLGTA</sequence>
<proteinExistence type="predicted"/>
<dbReference type="GO" id="GO:0016887">
    <property type="term" value="F:ATP hydrolysis activity"/>
    <property type="evidence" value="ECO:0007669"/>
    <property type="project" value="InterPro"/>
</dbReference>
<protein>
    <submittedName>
        <fullName evidence="2">ATPase associated with various cellular activities AAA_5</fullName>
    </submittedName>
</protein>
<evidence type="ECO:0000313" key="2">
    <source>
        <dbReference type="EMBL" id="ABW35037.1"/>
    </source>
</evidence>
<evidence type="ECO:0000259" key="1">
    <source>
        <dbReference type="Pfam" id="PF07728"/>
    </source>
</evidence>
<evidence type="ECO:0000313" key="3">
    <source>
        <dbReference type="Proteomes" id="UP000002431"/>
    </source>
</evidence>
<dbReference type="Proteomes" id="UP000002431">
    <property type="component" value="Plasmid pDGEO02"/>
</dbReference>
<dbReference type="EMBL" id="CP000856">
    <property type="protein sequence ID" value="ABW35037.1"/>
    <property type="molecule type" value="Genomic_DNA"/>
</dbReference>
<keyword evidence="3" id="KW-1185">Reference proteome</keyword>
<dbReference type="GO" id="GO:0005524">
    <property type="term" value="F:ATP binding"/>
    <property type="evidence" value="ECO:0007669"/>
    <property type="project" value="InterPro"/>
</dbReference>
<dbReference type="Pfam" id="PF07728">
    <property type="entry name" value="AAA_5"/>
    <property type="match status" value="1"/>
</dbReference>
<feature type="domain" description="ATPase dynein-related AAA" evidence="1">
    <location>
        <begin position="282"/>
        <end position="374"/>
    </location>
</feature>
<organism evidence="2 3">
    <name type="scientific">Deinococcus geothermalis (strain DSM 11300 / CIP 105573 / AG-3a)</name>
    <dbReference type="NCBI Taxonomy" id="319795"/>
    <lineage>
        <taxon>Bacteria</taxon>
        <taxon>Thermotogati</taxon>
        <taxon>Deinococcota</taxon>
        <taxon>Deinococci</taxon>
        <taxon>Deinococcales</taxon>
        <taxon>Deinococcaceae</taxon>
        <taxon>Deinococcus</taxon>
    </lineage>
</organism>
<dbReference type="Gene3D" id="3.40.50.300">
    <property type="entry name" value="P-loop containing nucleotide triphosphate hydrolases"/>
    <property type="match status" value="1"/>
</dbReference>
<gene>
    <name evidence="2" type="ORF">Dgeo_2995</name>
</gene>
<reference evidence="2" key="1">
    <citation type="submission" date="2007-10" db="EMBL/GenBank/DDBJ databases">
        <title>Complete sequence of Plasmid2 pDGEO02 of Deinococcus geothermalis DSM 11300.</title>
        <authorList>
            <consortium name="US DOE Joint Genome Institute"/>
            <person name="Copeland A."/>
            <person name="Lucas S."/>
            <person name="Lapidus A."/>
            <person name="Barry K."/>
            <person name="Detter J.C."/>
            <person name="Glavina del Rio T."/>
            <person name="Hammon N."/>
            <person name="Israni S."/>
            <person name="Dalin E."/>
            <person name="Tice H."/>
            <person name="Pitluck S."/>
            <person name="Brettin T."/>
            <person name="Bruce D."/>
            <person name="Han C."/>
            <person name="Tapia R."/>
            <person name="Saunders E."/>
            <person name="Gilna P."/>
            <person name="Schmutz J."/>
            <person name="Larimer F."/>
            <person name="Land M."/>
            <person name="Hauser L."/>
            <person name="Kyrpides N."/>
            <person name="Kim E."/>
            <person name="Daly M.J."/>
            <person name="Fredrickson J.K."/>
            <person name="Makarova K.S."/>
            <person name="Gaidamakova E.K."/>
            <person name="Zhai M."/>
            <person name="Richardson P."/>
        </authorList>
    </citation>
    <scope>NUCLEOTIDE SEQUENCE [LARGE SCALE GENOMIC DNA]</scope>
    <source>
        <strain evidence="2">DSM 11300</strain>
        <plasmid evidence="2">pDGEO02</plasmid>
    </source>
</reference>
<accession>A8ZRC8</accession>
<dbReference type="InterPro" id="IPR027417">
    <property type="entry name" value="P-loop_NTPase"/>
</dbReference>
<keyword evidence="2" id="KW-0614">Plasmid</keyword>
<dbReference type="AlphaFoldDB" id="A8ZRC8"/>
<geneLocation type="plasmid" evidence="2 3">
    <name>pDGEO02</name>
</geneLocation>
<dbReference type="KEGG" id="dge:Dgeo_2995"/>
<name>A8ZRC8_DEIGD</name>
<dbReference type="InterPro" id="IPR011704">
    <property type="entry name" value="ATPase_dyneun-rel_AAA"/>
</dbReference>
<dbReference type="HOGENOM" id="CLU_473062_0_0_0"/>